<protein>
    <recommendedName>
        <fullName evidence="1">PD-(D/E)XK nuclease-like domain-containing protein</fullName>
    </recommendedName>
</protein>
<keyword evidence="3" id="KW-1185">Reference proteome</keyword>
<dbReference type="Proteomes" id="UP000050424">
    <property type="component" value="Unassembled WGS sequence"/>
</dbReference>
<dbReference type="STRING" id="78410.A0A0P7BLV2"/>
<dbReference type="EMBL" id="LKCW01000050">
    <property type="protein sequence ID" value="KPM42334.1"/>
    <property type="molecule type" value="Genomic_DNA"/>
</dbReference>
<dbReference type="InterPro" id="IPR046797">
    <property type="entry name" value="PDDEXK_12"/>
</dbReference>
<evidence type="ECO:0000313" key="2">
    <source>
        <dbReference type="EMBL" id="KPM42334.1"/>
    </source>
</evidence>
<evidence type="ECO:0000313" key="3">
    <source>
        <dbReference type="Proteomes" id="UP000050424"/>
    </source>
</evidence>
<dbReference type="OrthoDB" id="4161186at2759"/>
<reference evidence="2 3" key="1">
    <citation type="submission" date="2015-09" db="EMBL/GenBank/DDBJ databases">
        <title>Draft genome of a European isolate of the apple canker pathogen Neonectria ditissima.</title>
        <authorList>
            <person name="Gomez-Cortecero A."/>
            <person name="Harrison R.J."/>
            <person name="Armitage A.D."/>
        </authorList>
    </citation>
    <scope>NUCLEOTIDE SEQUENCE [LARGE SCALE GENOMIC DNA]</scope>
    <source>
        <strain evidence="2 3">R09/05</strain>
    </source>
</reference>
<dbReference type="AlphaFoldDB" id="A0A0P7BLV2"/>
<feature type="domain" description="PD-(D/E)XK nuclease-like" evidence="1">
    <location>
        <begin position="1"/>
        <end position="151"/>
    </location>
</feature>
<gene>
    <name evidence="2" type="ORF">AK830_g4229</name>
</gene>
<name>A0A0P7BLV2_9HYPO</name>
<sequence length="163" mass="18468">MVDYAVAIDPLQDKPHAAVASAINALRKSQPLGTVNHTDFEALRNRPISFSIGTKQRGEQQGQVETQMSLWHAAQWKFLYRLVGDEICTLDYIPALIVIGDQWKFVASTYSNNMTVMWVDCVLGSTNSELGTFQVMAGIRRLGKWASDMYWPWYKDKVLHITS</sequence>
<evidence type="ECO:0000259" key="1">
    <source>
        <dbReference type="Pfam" id="PF20516"/>
    </source>
</evidence>
<comment type="caution">
    <text evidence="2">The sequence shown here is derived from an EMBL/GenBank/DDBJ whole genome shotgun (WGS) entry which is preliminary data.</text>
</comment>
<dbReference type="Pfam" id="PF20516">
    <property type="entry name" value="PDDEXK_12"/>
    <property type="match status" value="1"/>
</dbReference>
<accession>A0A0P7BLV2</accession>
<proteinExistence type="predicted"/>
<organism evidence="2 3">
    <name type="scientific">Neonectria ditissima</name>
    <dbReference type="NCBI Taxonomy" id="78410"/>
    <lineage>
        <taxon>Eukaryota</taxon>
        <taxon>Fungi</taxon>
        <taxon>Dikarya</taxon>
        <taxon>Ascomycota</taxon>
        <taxon>Pezizomycotina</taxon>
        <taxon>Sordariomycetes</taxon>
        <taxon>Hypocreomycetidae</taxon>
        <taxon>Hypocreales</taxon>
        <taxon>Nectriaceae</taxon>
        <taxon>Neonectria</taxon>
    </lineage>
</organism>